<dbReference type="AlphaFoldDB" id="A0A182J0W7"/>
<dbReference type="GO" id="GO:0006357">
    <property type="term" value="P:regulation of transcription by RNA polymerase II"/>
    <property type="evidence" value="ECO:0007669"/>
    <property type="project" value="TreeGrafter"/>
</dbReference>
<feature type="domain" description="HTH psq-type" evidence="6">
    <location>
        <begin position="531"/>
        <end position="583"/>
    </location>
</feature>
<dbReference type="EnsemblMetazoa" id="AATE009233-RA">
    <property type="protein sequence ID" value="AATE009233-PA.1"/>
    <property type="gene ID" value="AATE009233"/>
</dbReference>
<proteinExistence type="predicted"/>
<organism evidence="7">
    <name type="scientific">Anopheles atroparvus</name>
    <name type="common">European mosquito</name>
    <dbReference type="NCBI Taxonomy" id="41427"/>
    <lineage>
        <taxon>Eukaryota</taxon>
        <taxon>Metazoa</taxon>
        <taxon>Ecdysozoa</taxon>
        <taxon>Arthropoda</taxon>
        <taxon>Hexapoda</taxon>
        <taxon>Insecta</taxon>
        <taxon>Pterygota</taxon>
        <taxon>Neoptera</taxon>
        <taxon>Endopterygota</taxon>
        <taxon>Diptera</taxon>
        <taxon>Nematocera</taxon>
        <taxon>Culicoidea</taxon>
        <taxon>Culicidae</taxon>
        <taxon>Anophelinae</taxon>
        <taxon>Anopheles</taxon>
    </lineage>
</organism>
<feature type="domain" description="HTH psq-type" evidence="6">
    <location>
        <begin position="640"/>
        <end position="692"/>
    </location>
</feature>
<feature type="compositionally biased region" description="Gly residues" evidence="5">
    <location>
        <begin position="730"/>
        <end position="739"/>
    </location>
</feature>
<dbReference type="InterPro" id="IPR007889">
    <property type="entry name" value="HTH_Psq"/>
</dbReference>
<feature type="domain" description="HTH psq-type" evidence="6">
    <location>
        <begin position="585"/>
        <end position="637"/>
    </location>
</feature>
<feature type="compositionally biased region" description="Gly residues" evidence="5">
    <location>
        <begin position="416"/>
        <end position="428"/>
    </location>
</feature>
<evidence type="ECO:0000256" key="1">
    <source>
        <dbReference type="ARBA" id="ARBA00004123"/>
    </source>
</evidence>
<evidence type="ECO:0000256" key="2">
    <source>
        <dbReference type="ARBA" id="ARBA00023125"/>
    </source>
</evidence>
<feature type="DNA-binding region" description="H-T-H motif" evidence="4">
    <location>
        <begin position="668"/>
        <end position="688"/>
    </location>
</feature>
<dbReference type="SUPFAM" id="SSF46689">
    <property type="entry name" value="Homeodomain-like"/>
    <property type="match status" value="3"/>
</dbReference>
<feature type="compositionally biased region" description="Low complexity" evidence="5">
    <location>
        <begin position="324"/>
        <end position="360"/>
    </location>
</feature>
<name>A0A182J0W7_ANOAO</name>
<dbReference type="PANTHER" id="PTHR23110:SF102">
    <property type="entry name" value="PIPSQUEAK, ISOFORM O"/>
    <property type="match status" value="1"/>
</dbReference>
<feature type="compositionally biased region" description="Gly residues" evidence="5">
    <location>
        <begin position="750"/>
        <end position="766"/>
    </location>
</feature>
<sequence length="795" mass="84308">LRTAEQLKIKGLCEVGEPQYEQDYSPAVKRYKPYRSRSPPDNRHSQHHHHQQPPPPPPPASGASGATSSAGGGGRTSGSGGGANTTNSNSNTSGSSSSQSTGYSENGKSGGKGGGGTTARGGGSERSHYHPSQQQHHSLHHHHPHLQHPHHPHHHPAHQHLHHHLAGEDDDGSPSSVVVVETHDLTTTGPSASSATKDKLYHLQQQHHQHPHQHHHHHHRPPSSSSSSQQPQQIGGKMASLGMGVGINGSVMGVPMGYLDFAPEPPAPTATPVTEHVDINCAPSSHDTRDLSSKYSVPNDGDLRVKFETLRSLDPPNSVQLDNQAVAHQQQQQQLHHQQQQAQQQQQRQTPQPAGAPAQQNDHQRNSPPHIQQQAQQQQHVMMVDQQQQHHPTTHSPASSVSSSSSSQHPENLVTGSGGAGGGGGGSVTPGPTNNNNSSNGAGGDEMKSRLNLKQEIITDAAEQQQQQQTMEVEQDQSSMHGMVVTPEISGIMNQSQMSDMYQSDASEDSKAGILDGSAMQYTNLTSPNEAKTPTGPKTWTAEDMESALEALRTHNMSLTKASATYGIPSTTLWQRAHRLGIDTPKKEGPSKTWNEDSLNSALEALRTGTISANKASKAFGIPSSTLYKIARREGIRLAAPFNAAPTTWSAEDLDRALEAIRAGQTSVQKASTEFGIPTGTLYGRCKREGIELSRSNPTPWSEDAMMEALESVNSLYGRFKRGKYDTPSSGGGGGGGGSSTSATAAAAATGGGGGGGAGAGGGSSNVGGSPQMEFKIEPQQNDHSPENTVNYSYY</sequence>
<dbReference type="GO" id="GO:0005634">
    <property type="term" value="C:nucleus"/>
    <property type="evidence" value="ECO:0007669"/>
    <property type="project" value="UniProtKB-SubCell"/>
</dbReference>
<feature type="region of interest" description="Disordered" evidence="5">
    <location>
        <begin position="11"/>
        <end position="176"/>
    </location>
</feature>
<feature type="compositionally biased region" description="Low complexity" evidence="5">
    <location>
        <begin position="740"/>
        <end position="749"/>
    </location>
</feature>
<feature type="region of interest" description="Disordered" evidence="5">
    <location>
        <begin position="727"/>
        <end position="795"/>
    </location>
</feature>
<dbReference type="Gene3D" id="1.10.10.60">
    <property type="entry name" value="Homeodomain-like"/>
    <property type="match status" value="3"/>
</dbReference>
<reference evidence="7" key="1">
    <citation type="submission" date="2022-08" db="UniProtKB">
        <authorList>
            <consortium name="EnsemblMetazoa"/>
        </authorList>
    </citation>
    <scope>IDENTIFICATION</scope>
    <source>
        <strain evidence="7">EBRO</strain>
    </source>
</reference>
<evidence type="ECO:0000256" key="4">
    <source>
        <dbReference type="PROSITE-ProRule" id="PRU00320"/>
    </source>
</evidence>
<feature type="DNA-binding region" description="H-T-H motif" evidence="4">
    <location>
        <begin position="613"/>
        <end position="633"/>
    </location>
</feature>
<feature type="compositionally biased region" description="Basic residues" evidence="5">
    <location>
        <begin position="205"/>
        <end position="221"/>
    </location>
</feature>
<dbReference type="VEuPathDB" id="VectorBase:AATE009233"/>
<feature type="region of interest" description="Disordered" evidence="5">
    <location>
        <begin position="324"/>
        <end position="447"/>
    </location>
</feature>
<feature type="region of interest" description="Disordered" evidence="5">
    <location>
        <begin position="203"/>
        <end position="241"/>
    </location>
</feature>
<evidence type="ECO:0000259" key="6">
    <source>
        <dbReference type="PROSITE" id="PS50960"/>
    </source>
</evidence>
<evidence type="ECO:0000256" key="5">
    <source>
        <dbReference type="SAM" id="MobiDB-lite"/>
    </source>
</evidence>
<evidence type="ECO:0000256" key="3">
    <source>
        <dbReference type="ARBA" id="ARBA00023242"/>
    </source>
</evidence>
<dbReference type="PROSITE" id="PS50960">
    <property type="entry name" value="HTH_PSQ"/>
    <property type="match status" value="3"/>
</dbReference>
<dbReference type="PANTHER" id="PTHR23110">
    <property type="entry name" value="BTB DOMAIN TRANSCRIPTION FACTOR"/>
    <property type="match status" value="1"/>
</dbReference>
<comment type="subcellular location">
    <subcellularLocation>
        <location evidence="1 4">Nucleus</location>
    </subcellularLocation>
</comment>
<feature type="DNA-binding region" description="H-T-H motif" evidence="4">
    <location>
        <begin position="559"/>
        <end position="579"/>
    </location>
</feature>
<keyword evidence="2 4" id="KW-0238">DNA-binding</keyword>
<feature type="compositionally biased region" description="Low complexity" evidence="5">
    <location>
        <begin position="84"/>
        <end position="107"/>
    </location>
</feature>
<feature type="compositionally biased region" description="Polar residues" evidence="5">
    <location>
        <begin position="779"/>
        <end position="795"/>
    </location>
</feature>
<feature type="compositionally biased region" description="Basic residues" evidence="5">
    <location>
        <begin position="137"/>
        <end position="164"/>
    </location>
</feature>
<dbReference type="Pfam" id="PF05225">
    <property type="entry name" value="HTH_psq"/>
    <property type="match status" value="3"/>
</dbReference>
<feature type="compositionally biased region" description="Gly residues" evidence="5">
    <location>
        <begin position="70"/>
        <end position="83"/>
    </location>
</feature>
<feature type="compositionally biased region" description="Low complexity" evidence="5">
    <location>
        <begin position="222"/>
        <end position="233"/>
    </location>
</feature>
<dbReference type="InterPro" id="IPR009057">
    <property type="entry name" value="Homeodomain-like_sf"/>
</dbReference>
<dbReference type="STRING" id="41427.A0A182J0W7"/>
<keyword evidence="3 4" id="KW-0539">Nucleus</keyword>
<feature type="compositionally biased region" description="Low complexity" evidence="5">
    <location>
        <begin position="372"/>
        <end position="407"/>
    </location>
</feature>
<dbReference type="FunFam" id="1.10.10.60:FF:000019">
    <property type="entry name" value="Ligand-dependent corepressor isoform 1"/>
    <property type="match status" value="3"/>
</dbReference>
<accession>A0A182J0W7</accession>
<dbReference type="GO" id="GO:0003677">
    <property type="term" value="F:DNA binding"/>
    <property type="evidence" value="ECO:0007669"/>
    <property type="project" value="UniProtKB-UniRule"/>
</dbReference>
<dbReference type="InterPro" id="IPR051095">
    <property type="entry name" value="Dros_DevTransReg"/>
</dbReference>
<evidence type="ECO:0000313" key="7">
    <source>
        <dbReference type="EnsemblMetazoa" id="AATE009233-PA.1"/>
    </source>
</evidence>
<feature type="compositionally biased region" description="Gly residues" evidence="5">
    <location>
        <begin position="108"/>
        <end position="122"/>
    </location>
</feature>
<protein>
    <recommendedName>
        <fullName evidence="6">HTH psq-type domain-containing protein</fullName>
    </recommendedName>
</protein>
<feature type="compositionally biased region" description="Low complexity" evidence="5">
    <location>
        <begin position="429"/>
        <end position="440"/>
    </location>
</feature>
<feature type="region of interest" description="Disordered" evidence="5">
    <location>
        <begin position="279"/>
        <end position="300"/>
    </location>
</feature>